<name>D8QWT4_SELML</name>
<dbReference type="AlphaFoldDB" id="D8QWT4"/>
<protein>
    <recommendedName>
        <fullName evidence="3">Pentacotripeptide-repeat region of PRORP domain-containing protein</fullName>
    </recommendedName>
</protein>
<dbReference type="HOGENOM" id="CLU_1974357_0_0_1"/>
<dbReference type="KEGG" id="smo:SELMODRAFT_405267"/>
<proteinExistence type="predicted"/>
<evidence type="ECO:0008006" key="3">
    <source>
        <dbReference type="Google" id="ProtNLM"/>
    </source>
</evidence>
<sequence length="127" mass="13376">MNSHPDEATIMSALAALLALADFDNQHLSFRATPAVESALLSLHAKCGMLFEKNHEKYLVSRMVAACAQHGDGSEALALIHRMELEGISLNGVMLSGCSHRAPIPGCSNGGCSMQVAELLAWGGDGE</sequence>
<dbReference type="EMBL" id="GL377568">
    <property type="protein sequence ID" value="EFJ35291.1"/>
    <property type="molecule type" value="Genomic_DNA"/>
</dbReference>
<dbReference type="Gramene" id="EFJ35291">
    <property type="protein sequence ID" value="EFJ35291"/>
    <property type="gene ID" value="SELMODRAFT_405267"/>
</dbReference>
<keyword evidence="2" id="KW-1185">Reference proteome</keyword>
<reference evidence="1 2" key="1">
    <citation type="journal article" date="2011" name="Science">
        <title>The Selaginella genome identifies genetic changes associated with the evolution of vascular plants.</title>
        <authorList>
            <person name="Banks J.A."/>
            <person name="Nishiyama T."/>
            <person name="Hasebe M."/>
            <person name="Bowman J.L."/>
            <person name="Gribskov M."/>
            <person name="dePamphilis C."/>
            <person name="Albert V.A."/>
            <person name="Aono N."/>
            <person name="Aoyama T."/>
            <person name="Ambrose B.A."/>
            <person name="Ashton N.W."/>
            <person name="Axtell M.J."/>
            <person name="Barker E."/>
            <person name="Barker M.S."/>
            <person name="Bennetzen J.L."/>
            <person name="Bonawitz N.D."/>
            <person name="Chapple C."/>
            <person name="Cheng C."/>
            <person name="Correa L.G."/>
            <person name="Dacre M."/>
            <person name="DeBarry J."/>
            <person name="Dreyer I."/>
            <person name="Elias M."/>
            <person name="Engstrom E.M."/>
            <person name="Estelle M."/>
            <person name="Feng L."/>
            <person name="Finet C."/>
            <person name="Floyd S.K."/>
            <person name="Frommer W.B."/>
            <person name="Fujita T."/>
            <person name="Gramzow L."/>
            <person name="Gutensohn M."/>
            <person name="Harholt J."/>
            <person name="Hattori M."/>
            <person name="Heyl A."/>
            <person name="Hirai T."/>
            <person name="Hiwatashi Y."/>
            <person name="Ishikawa M."/>
            <person name="Iwata M."/>
            <person name="Karol K.G."/>
            <person name="Koehler B."/>
            <person name="Kolukisaoglu U."/>
            <person name="Kubo M."/>
            <person name="Kurata T."/>
            <person name="Lalonde S."/>
            <person name="Li K."/>
            <person name="Li Y."/>
            <person name="Litt A."/>
            <person name="Lyons E."/>
            <person name="Manning G."/>
            <person name="Maruyama T."/>
            <person name="Michael T.P."/>
            <person name="Mikami K."/>
            <person name="Miyazaki S."/>
            <person name="Morinaga S."/>
            <person name="Murata T."/>
            <person name="Mueller-Roeber B."/>
            <person name="Nelson D.R."/>
            <person name="Obara M."/>
            <person name="Oguri Y."/>
            <person name="Olmstead R.G."/>
            <person name="Onodera N."/>
            <person name="Petersen B.L."/>
            <person name="Pils B."/>
            <person name="Prigge M."/>
            <person name="Rensing S.A."/>
            <person name="Riano-Pachon D.M."/>
            <person name="Roberts A.W."/>
            <person name="Sato Y."/>
            <person name="Scheller H.V."/>
            <person name="Schulz B."/>
            <person name="Schulz C."/>
            <person name="Shakirov E.V."/>
            <person name="Shibagaki N."/>
            <person name="Shinohara N."/>
            <person name="Shippen D.E."/>
            <person name="Soerensen I."/>
            <person name="Sotooka R."/>
            <person name="Sugimoto N."/>
            <person name="Sugita M."/>
            <person name="Sumikawa N."/>
            <person name="Tanurdzic M."/>
            <person name="Theissen G."/>
            <person name="Ulvskov P."/>
            <person name="Wakazuki S."/>
            <person name="Weng J.K."/>
            <person name="Willats W.W."/>
            <person name="Wipf D."/>
            <person name="Wolf P.G."/>
            <person name="Yang L."/>
            <person name="Zimmer A.D."/>
            <person name="Zhu Q."/>
            <person name="Mitros T."/>
            <person name="Hellsten U."/>
            <person name="Loque D."/>
            <person name="Otillar R."/>
            <person name="Salamov A."/>
            <person name="Schmutz J."/>
            <person name="Shapiro H."/>
            <person name="Lindquist E."/>
            <person name="Lucas S."/>
            <person name="Rokhsar D."/>
            <person name="Grigoriev I.V."/>
        </authorList>
    </citation>
    <scope>NUCLEOTIDE SEQUENCE [LARGE SCALE GENOMIC DNA]</scope>
</reference>
<dbReference type="InterPro" id="IPR002885">
    <property type="entry name" value="PPR_rpt"/>
</dbReference>
<gene>
    <name evidence="1" type="ORF">SELMODRAFT_405267</name>
</gene>
<organism evidence="2">
    <name type="scientific">Selaginella moellendorffii</name>
    <name type="common">Spikemoss</name>
    <dbReference type="NCBI Taxonomy" id="88036"/>
    <lineage>
        <taxon>Eukaryota</taxon>
        <taxon>Viridiplantae</taxon>
        <taxon>Streptophyta</taxon>
        <taxon>Embryophyta</taxon>
        <taxon>Tracheophyta</taxon>
        <taxon>Lycopodiopsida</taxon>
        <taxon>Selaginellales</taxon>
        <taxon>Selaginellaceae</taxon>
        <taxon>Selaginella</taxon>
    </lineage>
</organism>
<dbReference type="Pfam" id="PF01535">
    <property type="entry name" value="PPR"/>
    <property type="match status" value="1"/>
</dbReference>
<dbReference type="Proteomes" id="UP000001514">
    <property type="component" value="Unassembled WGS sequence"/>
</dbReference>
<evidence type="ECO:0000313" key="1">
    <source>
        <dbReference type="EMBL" id="EFJ35291.1"/>
    </source>
</evidence>
<dbReference type="NCBIfam" id="TIGR00756">
    <property type="entry name" value="PPR"/>
    <property type="match status" value="1"/>
</dbReference>
<accession>D8QWT4</accession>
<dbReference type="InParanoid" id="D8QWT4"/>
<evidence type="ECO:0000313" key="2">
    <source>
        <dbReference type="Proteomes" id="UP000001514"/>
    </source>
</evidence>